<dbReference type="GO" id="GO:0006950">
    <property type="term" value="P:response to stress"/>
    <property type="evidence" value="ECO:0007669"/>
    <property type="project" value="TreeGrafter"/>
</dbReference>
<feature type="region of interest" description="Disordered" evidence="1">
    <location>
        <begin position="97"/>
        <end position="136"/>
    </location>
</feature>
<dbReference type="PROSITE" id="PS50995">
    <property type="entry name" value="HTH_MARR_2"/>
    <property type="match status" value="1"/>
</dbReference>
<dbReference type="InterPro" id="IPR036390">
    <property type="entry name" value="WH_DNA-bd_sf"/>
</dbReference>
<feature type="region of interest" description="Disordered" evidence="1">
    <location>
        <begin position="253"/>
        <end position="278"/>
    </location>
</feature>
<organism evidence="3 4">
    <name type="scientific">Cryobacterium tagatosivorans</name>
    <dbReference type="NCBI Taxonomy" id="1259199"/>
    <lineage>
        <taxon>Bacteria</taxon>
        <taxon>Bacillati</taxon>
        <taxon>Actinomycetota</taxon>
        <taxon>Actinomycetes</taxon>
        <taxon>Micrococcales</taxon>
        <taxon>Microbacteriaceae</taxon>
        <taxon>Cryobacterium</taxon>
    </lineage>
</organism>
<dbReference type="InterPro" id="IPR036388">
    <property type="entry name" value="WH-like_DNA-bd_sf"/>
</dbReference>
<protein>
    <submittedName>
        <fullName evidence="3">MarR family transcriptional regulator</fullName>
    </submittedName>
</protein>
<dbReference type="Gene3D" id="1.10.10.10">
    <property type="entry name" value="Winged helix-like DNA-binding domain superfamily/Winged helix DNA-binding domain"/>
    <property type="match status" value="1"/>
</dbReference>
<feature type="compositionally biased region" description="Basic and acidic residues" evidence="1">
    <location>
        <begin position="256"/>
        <end position="268"/>
    </location>
</feature>
<dbReference type="InterPro" id="IPR039422">
    <property type="entry name" value="MarR/SlyA-like"/>
</dbReference>
<dbReference type="PANTHER" id="PTHR33164:SF43">
    <property type="entry name" value="HTH-TYPE TRANSCRIPTIONAL REPRESSOR YETL"/>
    <property type="match status" value="1"/>
</dbReference>
<evidence type="ECO:0000313" key="4">
    <source>
        <dbReference type="Proteomes" id="UP000297866"/>
    </source>
</evidence>
<accession>A0A4R8UF23</accession>
<reference evidence="3 4" key="1">
    <citation type="submission" date="2019-03" db="EMBL/GenBank/DDBJ databases">
        <title>Genomics of glacier-inhabiting Cryobacterium strains.</title>
        <authorList>
            <person name="Liu Q."/>
            <person name="Xin Y.-H."/>
        </authorList>
    </citation>
    <scope>NUCLEOTIDE SEQUENCE [LARGE SCALE GENOMIC DNA]</scope>
    <source>
        <strain evidence="3 4">Sr47</strain>
    </source>
</reference>
<feature type="domain" description="HTH marR-type" evidence="2">
    <location>
        <begin position="117"/>
        <end position="249"/>
    </location>
</feature>
<dbReference type="Proteomes" id="UP000297866">
    <property type="component" value="Unassembled WGS sequence"/>
</dbReference>
<dbReference type="OrthoDB" id="162531at2"/>
<proteinExistence type="predicted"/>
<evidence type="ECO:0000256" key="1">
    <source>
        <dbReference type="SAM" id="MobiDB-lite"/>
    </source>
</evidence>
<dbReference type="SUPFAM" id="SSF46785">
    <property type="entry name" value="Winged helix' DNA-binding domain"/>
    <property type="match status" value="1"/>
</dbReference>
<gene>
    <name evidence="3" type="ORF">E3O23_06345</name>
</gene>
<evidence type="ECO:0000313" key="3">
    <source>
        <dbReference type="EMBL" id="TFB52430.1"/>
    </source>
</evidence>
<dbReference type="GO" id="GO:0003700">
    <property type="term" value="F:DNA-binding transcription factor activity"/>
    <property type="evidence" value="ECO:0007669"/>
    <property type="project" value="InterPro"/>
</dbReference>
<keyword evidence="4" id="KW-1185">Reference proteome</keyword>
<name>A0A4R8UF23_9MICO</name>
<sequence length="278" mass="29784">MSRPLSGWYPHEAEKSSQVAVWRPSRARVPSRRLMTLSGVSSSPKMQAISEMSAPSASSPSLFIEMLRPSSPTLIQEFVSTSHSVAAAAIGLDVTSDPIPPATDATRSEPTMPTTRPSPMPVAPSRSSRGVNAGGPAGADAAGLTASELRALFRVAAEVSVTPKKLAGYLNMTTAAVTFISRRLVDSGLLHRVNNPNDRRSLYLELTPLAHQMMRDVHRDFVALLEAATSDLDRTELDTFSATLQSVARSMVRHSARADTSEPREELRPGSAGSTTHL</sequence>
<dbReference type="Pfam" id="PF01047">
    <property type="entry name" value="MarR"/>
    <property type="match status" value="1"/>
</dbReference>
<dbReference type="SMART" id="SM00347">
    <property type="entry name" value="HTH_MARR"/>
    <property type="match status" value="1"/>
</dbReference>
<evidence type="ECO:0000259" key="2">
    <source>
        <dbReference type="PROSITE" id="PS50995"/>
    </source>
</evidence>
<dbReference type="InterPro" id="IPR000835">
    <property type="entry name" value="HTH_MarR-typ"/>
</dbReference>
<dbReference type="PANTHER" id="PTHR33164">
    <property type="entry name" value="TRANSCRIPTIONAL REGULATOR, MARR FAMILY"/>
    <property type="match status" value="1"/>
</dbReference>
<dbReference type="AlphaFoldDB" id="A0A4R8UF23"/>
<comment type="caution">
    <text evidence="3">The sequence shown here is derived from an EMBL/GenBank/DDBJ whole genome shotgun (WGS) entry which is preliminary data.</text>
</comment>
<dbReference type="EMBL" id="SOEZ01000035">
    <property type="protein sequence ID" value="TFB52430.1"/>
    <property type="molecule type" value="Genomic_DNA"/>
</dbReference>